<dbReference type="Pfam" id="PF22725">
    <property type="entry name" value="GFO_IDH_MocA_C3"/>
    <property type="match status" value="1"/>
</dbReference>
<dbReference type="InterPro" id="IPR055170">
    <property type="entry name" value="GFO_IDH_MocA-like_dom"/>
</dbReference>
<dbReference type="Proteomes" id="UP000473278">
    <property type="component" value="Unassembled WGS sequence"/>
</dbReference>
<feature type="domain" description="Gfo/Idh/MocA-like oxidoreductase N-terminal" evidence="3">
    <location>
        <begin position="5"/>
        <end position="116"/>
    </location>
</feature>
<dbReference type="RefSeq" id="WP_165143640.1">
    <property type="nucleotide sequence ID" value="NZ_JAALLT010000004.1"/>
</dbReference>
<dbReference type="Gene3D" id="3.40.50.720">
    <property type="entry name" value="NAD(P)-binding Rossmann-like Domain"/>
    <property type="match status" value="1"/>
</dbReference>
<dbReference type="SUPFAM" id="SSF51735">
    <property type="entry name" value="NAD(P)-binding Rossmann-fold domains"/>
    <property type="match status" value="1"/>
</dbReference>
<dbReference type="AlphaFoldDB" id="A0A6M1SZW3"/>
<evidence type="ECO:0000259" key="4">
    <source>
        <dbReference type="Pfam" id="PF22725"/>
    </source>
</evidence>
<proteinExistence type="inferred from homology"/>
<reference evidence="5 6" key="1">
    <citation type="submission" date="2020-02" db="EMBL/GenBank/DDBJ databases">
        <title>Balneolaceae bacterium YR4-1, complete genome.</title>
        <authorList>
            <person name="Li Y."/>
            <person name="Wu S."/>
        </authorList>
    </citation>
    <scope>NUCLEOTIDE SEQUENCE [LARGE SCALE GENOMIC DNA]</scope>
    <source>
        <strain evidence="5 6">YR4-1</strain>
    </source>
</reference>
<dbReference type="GO" id="GO:0000166">
    <property type="term" value="F:nucleotide binding"/>
    <property type="evidence" value="ECO:0007669"/>
    <property type="project" value="InterPro"/>
</dbReference>
<gene>
    <name evidence="5" type="ORF">G3570_14965</name>
</gene>
<evidence type="ECO:0000259" key="3">
    <source>
        <dbReference type="Pfam" id="PF01408"/>
    </source>
</evidence>
<keyword evidence="6" id="KW-1185">Reference proteome</keyword>
<dbReference type="Gene3D" id="3.30.360.10">
    <property type="entry name" value="Dihydrodipicolinate Reductase, domain 2"/>
    <property type="match status" value="1"/>
</dbReference>
<feature type="domain" description="GFO/IDH/MocA-like oxidoreductase" evidence="4">
    <location>
        <begin position="133"/>
        <end position="249"/>
    </location>
</feature>
<dbReference type="InterPro" id="IPR000683">
    <property type="entry name" value="Gfo/Idh/MocA-like_OxRdtase_N"/>
</dbReference>
<dbReference type="InterPro" id="IPR036291">
    <property type="entry name" value="NAD(P)-bd_dom_sf"/>
</dbReference>
<dbReference type="PANTHER" id="PTHR22604">
    <property type="entry name" value="OXIDOREDUCTASES"/>
    <property type="match status" value="1"/>
</dbReference>
<dbReference type="InterPro" id="IPR050984">
    <property type="entry name" value="Gfo/Idh/MocA_domain"/>
</dbReference>
<name>A0A6M1SZW3_9BACT</name>
<sequence length="329" mass="36611">MNKVRWGVLSTAKIAVKDVIPAMQQGTNSKVVAIASRDPEKAEKVADKLGIEKAYGSYEKLLESNEVDAVYNPLPNHLHVNWSIKALQAGKHVLCEKPIALSHVEAQQLLFEARKYPGLKIMEAFMYRHHPRWKKVRELIRSGAIGELKTVRSFFSYFNDDPDNIRNKPEMGGGSLMDIGCYCISVPRFLFEDEPTRVIGSMEIDPELKIERLTSAILSFPSGSATFTSATQLTRHQSVSVFGTEGKIEIPMPFNPTSEIPTVLHLENNTGEEEISFEPCNQYTLQGDHFSKAIIDDSNVPTGLEDAVANMKVIDALNESNNEGGWVSC</sequence>
<dbReference type="PANTHER" id="PTHR22604:SF105">
    <property type="entry name" value="TRANS-1,2-DIHYDROBENZENE-1,2-DIOL DEHYDROGENASE"/>
    <property type="match status" value="1"/>
</dbReference>
<evidence type="ECO:0000313" key="6">
    <source>
        <dbReference type="Proteomes" id="UP000473278"/>
    </source>
</evidence>
<dbReference type="EMBL" id="JAALLT010000004">
    <property type="protein sequence ID" value="NGP77948.1"/>
    <property type="molecule type" value="Genomic_DNA"/>
</dbReference>
<dbReference type="GO" id="GO:0016491">
    <property type="term" value="F:oxidoreductase activity"/>
    <property type="evidence" value="ECO:0007669"/>
    <property type="project" value="UniProtKB-KW"/>
</dbReference>
<evidence type="ECO:0000256" key="2">
    <source>
        <dbReference type="ARBA" id="ARBA00023002"/>
    </source>
</evidence>
<evidence type="ECO:0000256" key="1">
    <source>
        <dbReference type="ARBA" id="ARBA00010928"/>
    </source>
</evidence>
<dbReference type="SUPFAM" id="SSF55347">
    <property type="entry name" value="Glyceraldehyde-3-phosphate dehydrogenase-like, C-terminal domain"/>
    <property type="match status" value="1"/>
</dbReference>
<dbReference type="Pfam" id="PF01408">
    <property type="entry name" value="GFO_IDH_MocA"/>
    <property type="match status" value="1"/>
</dbReference>
<organism evidence="5 6">
    <name type="scientific">Halalkalibaculum roseum</name>
    <dbReference type="NCBI Taxonomy" id="2709311"/>
    <lineage>
        <taxon>Bacteria</taxon>
        <taxon>Pseudomonadati</taxon>
        <taxon>Balneolota</taxon>
        <taxon>Balneolia</taxon>
        <taxon>Balneolales</taxon>
        <taxon>Balneolaceae</taxon>
        <taxon>Halalkalibaculum</taxon>
    </lineage>
</organism>
<accession>A0A6M1SZW3</accession>
<protein>
    <submittedName>
        <fullName evidence="5">Gfo/Idh/MocA family oxidoreductase</fullName>
    </submittedName>
</protein>
<keyword evidence="2" id="KW-0560">Oxidoreductase</keyword>
<comment type="similarity">
    <text evidence="1">Belongs to the Gfo/Idh/MocA family.</text>
</comment>
<comment type="caution">
    <text evidence="5">The sequence shown here is derived from an EMBL/GenBank/DDBJ whole genome shotgun (WGS) entry which is preliminary data.</text>
</comment>
<evidence type="ECO:0000313" key="5">
    <source>
        <dbReference type="EMBL" id="NGP77948.1"/>
    </source>
</evidence>